<dbReference type="EMBL" id="JBANRG010000068">
    <property type="protein sequence ID" value="KAK7440463.1"/>
    <property type="molecule type" value="Genomic_DNA"/>
</dbReference>
<organism evidence="1 2">
    <name type="scientific">Marasmiellus scandens</name>
    <dbReference type="NCBI Taxonomy" id="2682957"/>
    <lineage>
        <taxon>Eukaryota</taxon>
        <taxon>Fungi</taxon>
        <taxon>Dikarya</taxon>
        <taxon>Basidiomycota</taxon>
        <taxon>Agaricomycotina</taxon>
        <taxon>Agaricomycetes</taxon>
        <taxon>Agaricomycetidae</taxon>
        <taxon>Agaricales</taxon>
        <taxon>Marasmiineae</taxon>
        <taxon>Omphalotaceae</taxon>
        <taxon>Marasmiellus</taxon>
    </lineage>
</organism>
<gene>
    <name evidence="1" type="ORF">VKT23_017103</name>
</gene>
<protein>
    <submittedName>
        <fullName evidence="1">Uncharacterized protein</fullName>
    </submittedName>
</protein>
<accession>A0ABR1IT93</accession>
<proteinExistence type="predicted"/>
<name>A0ABR1IT93_9AGAR</name>
<sequence length="189" mass="21669">MRMQTSPELIEYYTSLPRELKECFVNISSSFPAHLMPPGIRPITSVEEFDQRMREPDDFPAPDIEPQPDAIQTYLPHLGFGFRYWVSHCAGRGGYYNFDFINESGDRINTPCGVQLFMDPDFHVRSSADIQLARMLDDPPSFGIDPHATLPPACEIFAIYCGRPHFLRLDGKEVYRFQPLEIPGRIRIA</sequence>
<comment type="caution">
    <text evidence="1">The sequence shown here is derived from an EMBL/GenBank/DDBJ whole genome shotgun (WGS) entry which is preliminary data.</text>
</comment>
<dbReference type="Proteomes" id="UP001498398">
    <property type="component" value="Unassembled WGS sequence"/>
</dbReference>
<evidence type="ECO:0000313" key="1">
    <source>
        <dbReference type="EMBL" id="KAK7440463.1"/>
    </source>
</evidence>
<reference evidence="1 2" key="1">
    <citation type="submission" date="2024-01" db="EMBL/GenBank/DDBJ databases">
        <title>A draft genome for the cacao thread blight pathogen Marasmiellus scandens.</title>
        <authorList>
            <person name="Baruah I.K."/>
            <person name="Leung J."/>
            <person name="Bukari Y."/>
            <person name="Amoako-Attah I."/>
            <person name="Meinhardt L.W."/>
            <person name="Bailey B.A."/>
            <person name="Cohen S.P."/>
        </authorList>
    </citation>
    <scope>NUCLEOTIDE SEQUENCE [LARGE SCALE GENOMIC DNA]</scope>
    <source>
        <strain evidence="1 2">GH-19</strain>
    </source>
</reference>
<keyword evidence="2" id="KW-1185">Reference proteome</keyword>
<evidence type="ECO:0000313" key="2">
    <source>
        <dbReference type="Proteomes" id="UP001498398"/>
    </source>
</evidence>